<dbReference type="Proteomes" id="UP000596661">
    <property type="component" value="Chromosome 8"/>
</dbReference>
<dbReference type="SUPFAM" id="SSF57756">
    <property type="entry name" value="Retrovirus zinc finger-like domains"/>
    <property type="match status" value="1"/>
</dbReference>
<dbReference type="Gramene" id="evm.model.08.546">
    <property type="protein sequence ID" value="cds.evm.model.08.546"/>
    <property type="gene ID" value="evm.TU.08.546"/>
</dbReference>
<evidence type="ECO:0008006" key="4">
    <source>
        <dbReference type="Google" id="ProtNLM"/>
    </source>
</evidence>
<name>A0A803QBL2_CANSA</name>
<dbReference type="EnsemblPlants" id="evm.model.08.546">
    <property type="protein sequence ID" value="cds.evm.model.08.546"/>
    <property type="gene ID" value="evm.TU.08.546"/>
</dbReference>
<evidence type="ECO:0000256" key="1">
    <source>
        <dbReference type="SAM" id="MobiDB-lite"/>
    </source>
</evidence>
<keyword evidence="3" id="KW-1185">Reference proteome</keyword>
<dbReference type="PANTHER" id="PTHR31286:SF165">
    <property type="entry name" value="DUF4283 DOMAIN-CONTAINING PROTEIN"/>
    <property type="match status" value="1"/>
</dbReference>
<protein>
    <recommendedName>
        <fullName evidence="4">DUF4283 domain-containing protein</fullName>
    </recommendedName>
</protein>
<dbReference type="GO" id="GO:0003676">
    <property type="term" value="F:nucleic acid binding"/>
    <property type="evidence" value="ECO:0007669"/>
    <property type="project" value="InterPro"/>
</dbReference>
<dbReference type="EMBL" id="UZAU01000685">
    <property type="status" value="NOT_ANNOTATED_CDS"/>
    <property type="molecule type" value="Genomic_DNA"/>
</dbReference>
<reference evidence="2" key="2">
    <citation type="submission" date="2021-03" db="UniProtKB">
        <authorList>
            <consortium name="EnsemblPlants"/>
        </authorList>
    </citation>
    <scope>IDENTIFICATION</scope>
</reference>
<evidence type="ECO:0000313" key="3">
    <source>
        <dbReference type="Proteomes" id="UP000596661"/>
    </source>
</evidence>
<organism evidence="2 3">
    <name type="scientific">Cannabis sativa</name>
    <name type="common">Hemp</name>
    <name type="synonym">Marijuana</name>
    <dbReference type="NCBI Taxonomy" id="3483"/>
    <lineage>
        <taxon>Eukaryota</taxon>
        <taxon>Viridiplantae</taxon>
        <taxon>Streptophyta</taxon>
        <taxon>Embryophyta</taxon>
        <taxon>Tracheophyta</taxon>
        <taxon>Spermatophyta</taxon>
        <taxon>Magnoliopsida</taxon>
        <taxon>eudicotyledons</taxon>
        <taxon>Gunneridae</taxon>
        <taxon>Pentapetalae</taxon>
        <taxon>rosids</taxon>
        <taxon>fabids</taxon>
        <taxon>Rosales</taxon>
        <taxon>Cannabaceae</taxon>
        <taxon>Cannabis</taxon>
    </lineage>
</organism>
<accession>A0A803QBL2</accession>
<dbReference type="AlphaFoldDB" id="A0A803QBL2"/>
<feature type="region of interest" description="Disordered" evidence="1">
    <location>
        <begin position="217"/>
        <end position="258"/>
    </location>
</feature>
<dbReference type="InterPro" id="IPR040256">
    <property type="entry name" value="At4g02000-like"/>
</dbReference>
<reference evidence="2" key="1">
    <citation type="submission" date="2018-11" db="EMBL/GenBank/DDBJ databases">
        <authorList>
            <person name="Grassa J C."/>
        </authorList>
    </citation>
    <scope>NUCLEOTIDE SEQUENCE [LARGE SCALE GENOMIC DNA]</scope>
</reference>
<proteinExistence type="predicted"/>
<sequence>MGGKAGKVTQVELQEDNPACRNRDEILSGGYTFFNNRPVIMRAWDPNKNFRKEDIHSVPIWVQLQGLELKYSGEQVLFRIIRQVGEPVMLDSFTKAKEKLNYPRILIEVSLNQHFPEQIEFEDEYEDDISVFVQYEWKPTVCTHCKGVGHVAINCRKKEGNKTEWVVKKPAVETWAKPTSDEDGFVLPKKTWKEKLTEAKAPEVIAVANTFGGLQHVTDQGEDDGGTEGENNVLLGKERGKEFIGNTRGGGEPPLPNG</sequence>
<dbReference type="InterPro" id="IPR036875">
    <property type="entry name" value="Znf_CCHC_sf"/>
</dbReference>
<dbReference type="GO" id="GO:0008270">
    <property type="term" value="F:zinc ion binding"/>
    <property type="evidence" value="ECO:0007669"/>
    <property type="project" value="InterPro"/>
</dbReference>
<evidence type="ECO:0000313" key="2">
    <source>
        <dbReference type="EnsemblPlants" id="cds.evm.model.08.546"/>
    </source>
</evidence>
<dbReference type="PANTHER" id="PTHR31286">
    <property type="entry name" value="GLYCINE-RICH CELL WALL STRUCTURAL PROTEIN 1.8-LIKE"/>
    <property type="match status" value="1"/>
</dbReference>